<comment type="caution">
    <text evidence="12">The sequence shown here is derived from an EMBL/GenBank/DDBJ whole genome shotgun (WGS) entry which is preliminary data.</text>
</comment>
<dbReference type="PANTHER" id="PTHR30425:SF1">
    <property type="entry name" value="PHOSPHATE TRANSPORT SYSTEM PERMEASE PROTEIN PSTC"/>
    <property type="match status" value="1"/>
</dbReference>
<evidence type="ECO:0000256" key="9">
    <source>
        <dbReference type="RuleBase" id="RU363032"/>
    </source>
</evidence>
<dbReference type="CDD" id="cd06261">
    <property type="entry name" value="TM_PBP2"/>
    <property type="match status" value="1"/>
</dbReference>
<feature type="transmembrane region" description="Helical" evidence="9">
    <location>
        <begin position="143"/>
        <end position="171"/>
    </location>
</feature>
<keyword evidence="13" id="KW-1185">Reference proteome</keyword>
<dbReference type="Pfam" id="PF00528">
    <property type="entry name" value="BPD_transp_1"/>
    <property type="match status" value="1"/>
</dbReference>
<dbReference type="Gene3D" id="1.10.3720.10">
    <property type="entry name" value="MetI-like"/>
    <property type="match status" value="1"/>
</dbReference>
<feature type="transmembrane region" description="Helical" evidence="9">
    <location>
        <begin position="257"/>
        <end position="280"/>
    </location>
</feature>
<keyword evidence="4" id="KW-1003">Cell membrane</keyword>
<keyword evidence="5 10" id="KW-0592">Phosphate transport</keyword>
<comment type="similarity">
    <text evidence="2 10">Belongs to the binding-protein-dependent transport system permease family. CysTW subfamily.</text>
</comment>
<evidence type="ECO:0000256" key="10">
    <source>
        <dbReference type="RuleBase" id="RU363054"/>
    </source>
</evidence>
<evidence type="ECO:0000313" key="13">
    <source>
        <dbReference type="Proteomes" id="UP001162881"/>
    </source>
</evidence>
<dbReference type="PROSITE" id="PS50928">
    <property type="entry name" value="ABC_TM1"/>
    <property type="match status" value="1"/>
</dbReference>
<evidence type="ECO:0000256" key="8">
    <source>
        <dbReference type="ARBA" id="ARBA00023136"/>
    </source>
</evidence>
<feature type="transmembrane region" description="Helical" evidence="9">
    <location>
        <begin position="317"/>
        <end position="339"/>
    </location>
</feature>
<keyword evidence="10" id="KW-0997">Cell inner membrane</keyword>
<evidence type="ECO:0000256" key="5">
    <source>
        <dbReference type="ARBA" id="ARBA00022592"/>
    </source>
</evidence>
<evidence type="ECO:0000256" key="7">
    <source>
        <dbReference type="ARBA" id="ARBA00022989"/>
    </source>
</evidence>
<comment type="function">
    <text evidence="10">Part of the binding-protein-dependent transport system for phosphate; probably responsible for the translocation of the substrate across the membrane.</text>
</comment>
<evidence type="ECO:0000256" key="6">
    <source>
        <dbReference type="ARBA" id="ARBA00022692"/>
    </source>
</evidence>
<evidence type="ECO:0000259" key="11">
    <source>
        <dbReference type="PROSITE" id="PS50928"/>
    </source>
</evidence>
<dbReference type="InterPro" id="IPR035906">
    <property type="entry name" value="MetI-like_sf"/>
</dbReference>
<dbReference type="NCBIfam" id="TIGR02138">
    <property type="entry name" value="phosphate_pstC"/>
    <property type="match status" value="1"/>
</dbReference>
<evidence type="ECO:0000256" key="2">
    <source>
        <dbReference type="ARBA" id="ARBA00007069"/>
    </source>
</evidence>
<dbReference type="InterPro" id="IPR051124">
    <property type="entry name" value="Phosphate_Transport_Permease"/>
</dbReference>
<keyword evidence="3 9" id="KW-0813">Transport</keyword>
<name>A0ABT0BFY9_9SPHN</name>
<accession>A0ABT0BFY9</accession>
<dbReference type="EMBL" id="JALHLF010000070">
    <property type="protein sequence ID" value="MCJ2183985.1"/>
    <property type="molecule type" value="Genomic_DNA"/>
</dbReference>
<dbReference type="Proteomes" id="UP001162881">
    <property type="component" value="Unassembled WGS sequence"/>
</dbReference>
<feature type="transmembrane region" description="Helical" evidence="9">
    <location>
        <begin position="57"/>
        <end position="80"/>
    </location>
</feature>
<dbReference type="InterPro" id="IPR011864">
    <property type="entry name" value="Phosphate_PstC"/>
</dbReference>
<dbReference type="PANTHER" id="PTHR30425">
    <property type="entry name" value="PHOSPHATE TRANSPORT SYSTEM PERMEASE PROTEIN PST"/>
    <property type="match status" value="1"/>
</dbReference>
<feature type="transmembrane region" description="Helical" evidence="9">
    <location>
        <begin position="100"/>
        <end position="131"/>
    </location>
</feature>
<keyword evidence="6 9" id="KW-0812">Transmembrane</keyword>
<proteinExistence type="inferred from homology"/>
<sequence length="350" mass="36415">MTEAPRHAAPGLAARALPGEAGIVLPAAPHGFSAPVAAPSPRSALPERLYRALTAGAAWLVLLTLIAVTVSMAVGGRLAFQTFGLGFITSADWDVVNGQFGAFVPICGTLVTSAIALIIAVPVSLGIALFLTDIAPVWSRQPIAVAIELLAAVPSIIYGMWGLFLFAPFMATHVEPWVNDTLGALPLVGPLFAGPPIGIGMLTAGIVLGIMVVPFIASVARDVLGAVPAALRESAVALGATRWEILRHVSLPYTRSAIVGAIFLGLGRALGETMAVTFVLGNAHDLSVSLLMPSNSIAAAIANEFTEADTDLYRSSLIALAFLLFIVTFIVLSLAKLMLARMDRSLGRTH</sequence>
<keyword evidence="7 9" id="KW-1133">Transmembrane helix</keyword>
<evidence type="ECO:0000256" key="3">
    <source>
        <dbReference type="ARBA" id="ARBA00022448"/>
    </source>
</evidence>
<dbReference type="SUPFAM" id="SSF161098">
    <property type="entry name" value="MetI-like"/>
    <property type="match status" value="1"/>
</dbReference>
<evidence type="ECO:0000256" key="4">
    <source>
        <dbReference type="ARBA" id="ARBA00022475"/>
    </source>
</evidence>
<comment type="subcellular location">
    <subcellularLocation>
        <location evidence="10">Cell inner membrane</location>
        <topology evidence="10">Multi-pass membrane protein</topology>
    </subcellularLocation>
    <subcellularLocation>
        <location evidence="1 9">Cell membrane</location>
        <topology evidence="1 9">Multi-pass membrane protein</topology>
    </subcellularLocation>
</comment>
<evidence type="ECO:0000313" key="12">
    <source>
        <dbReference type="EMBL" id="MCJ2183985.1"/>
    </source>
</evidence>
<evidence type="ECO:0000256" key="1">
    <source>
        <dbReference type="ARBA" id="ARBA00004651"/>
    </source>
</evidence>
<dbReference type="InterPro" id="IPR000515">
    <property type="entry name" value="MetI-like"/>
</dbReference>
<feature type="transmembrane region" description="Helical" evidence="9">
    <location>
        <begin position="191"/>
        <end position="217"/>
    </location>
</feature>
<feature type="domain" description="ABC transmembrane type-1" evidence="11">
    <location>
        <begin position="106"/>
        <end position="335"/>
    </location>
</feature>
<keyword evidence="8 9" id="KW-0472">Membrane</keyword>
<dbReference type="RefSeq" id="WP_244022360.1">
    <property type="nucleotide sequence ID" value="NZ_JALHLF010000070.1"/>
</dbReference>
<reference evidence="12" key="1">
    <citation type="submission" date="2022-03" db="EMBL/GenBank/DDBJ databases">
        <title>Identification of a novel bacterium isolated from mangrove sediments.</title>
        <authorList>
            <person name="Pan X."/>
        </authorList>
    </citation>
    <scope>NUCLEOTIDE SEQUENCE</scope>
    <source>
        <strain evidence="12">B1949</strain>
    </source>
</reference>
<organism evidence="12 13">
    <name type="scientific">Novosphingobium organovorum</name>
    <dbReference type="NCBI Taxonomy" id="2930092"/>
    <lineage>
        <taxon>Bacteria</taxon>
        <taxon>Pseudomonadati</taxon>
        <taxon>Pseudomonadota</taxon>
        <taxon>Alphaproteobacteria</taxon>
        <taxon>Sphingomonadales</taxon>
        <taxon>Sphingomonadaceae</taxon>
        <taxon>Novosphingobium</taxon>
    </lineage>
</organism>
<gene>
    <name evidence="12" type="primary">pstC</name>
    <name evidence="12" type="ORF">MTR62_14960</name>
</gene>
<protein>
    <recommendedName>
        <fullName evidence="10">Phosphate transport system permease protein</fullName>
    </recommendedName>
</protein>